<dbReference type="Pfam" id="PF07554">
    <property type="entry name" value="FIVAR"/>
    <property type="match status" value="2"/>
</dbReference>
<keyword evidence="1" id="KW-0732">Signal</keyword>
<dbReference type="EMBL" id="FOIN01000077">
    <property type="protein sequence ID" value="SET90675.1"/>
    <property type="molecule type" value="Genomic_DNA"/>
</dbReference>
<feature type="signal peptide" evidence="1">
    <location>
        <begin position="1"/>
        <end position="28"/>
    </location>
</feature>
<keyword evidence="4" id="KW-1185">Reference proteome</keyword>
<proteinExistence type="predicted"/>
<dbReference type="AlphaFoldDB" id="A0A1I0I220"/>
<protein>
    <submittedName>
        <fullName evidence="3">Uncharacterized Sugar-binding Domain</fullName>
    </submittedName>
</protein>
<dbReference type="InterPro" id="IPR053850">
    <property type="entry name" value="Glyco_hydro_123_N_2"/>
</dbReference>
<reference evidence="4" key="1">
    <citation type="submission" date="2016-10" db="EMBL/GenBank/DDBJ databases">
        <authorList>
            <person name="Varghese N."/>
            <person name="Submissions S."/>
        </authorList>
    </citation>
    <scope>NUCLEOTIDE SEQUENCE [LARGE SCALE GENOMIC DNA]</scope>
    <source>
        <strain evidence="4">DSM 1551</strain>
    </source>
</reference>
<dbReference type="Gene3D" id="1.20.1270.70">
    <property type="entry name" value="Designed single chain three-helix bundle"/>
    <property type="match status" value="1"/>
</dbReference>
<evidence type="ECO:0000313" key="4">
    <source>
        <dbReference type="Proteomes" id="UP000198558"/>
    </source>
</evidence>
<dbReference type="Pfam" id="PF22680">
    <property type="entry name" value="Glyco_hydro_123_N_2"/>
    <property type="match status" value="1"/>
</dbReference>
<dbReference type="Gene3D" id="1.20.1270.90">
    <property type="entry name" value="AF1782-like"/>
    <property type="match status" value="1"/>
</dbReference>
<evidence type="ECO:0000313" key="3">
    <source>
        <dbReference type="EMBL" id="SET90675.1"/>
    </source>
</evidence>
<evidence type="ECO:0000256" key="1">
    <source>
        <dbReference type="SAM" id="SignalP"/>
    </source>
</evidence>
<feature type="non-terminal residue" evidence="3">
    <location>
        <position position="1127"/>
    </location>
</feature>
<dbReference type="Pfam" id="PF02368">
    <property type="entry name" value="Big_2"/>
    <property type="match status" value="1"/>
</dbReference>
<dbReference type="Proteomes" id="UP000198558">
    <property type="component" value="Unassembled WGS sequence"/>
</dbReference>
<sequence>MRKTSIIAFKLFLAICCVVSFLSLNKIAGIQAVIDDEEYEIIDDTDSRFVYSGNNDANNGGWGSWSDGSGKPEVTEHWSNSAGATLEINFSGTKLELYGKAAANHAMFSVSIDDGEAIECDAYSAQTITEKKLYESDVLPAGDHKALITVLEKRNASSTGSGSVYGVQFVYAKAFGSQGVVEEFPGYSIVEDMQITETDELFKVKYNGVWSGGSTYYPQFHDGYEHYAHNGDSYEIRFIGTKAEIWASVDPGHGVYNVTIDGEDAGQANATATSRVNQQLIYTSPELENGEHVMKVELKDQQEMAIQLDYLKIYHEEIAATSISLDRNEVTLIPGGSAEFTASVEPWVANNKEITWESSNVDVVTVEDGVVTAASIDTKQTAIITARSVEDKDVYVQATVTVDPAIAFMNAYVGNEKILDTEDEYEDLVTETRSSFERTAWKGDVVNSKVVVATLGKDVKNVEISASDLVSENGSKLSKENIDIKWLKEVAANIGRGNSSAPIKNFPDVIHQGGTKDISANDVQFAWVQITVPEDIAAGTYTGMINVSADGLKQPFELKYTVEVLNLVQPKPEATEIQIWQHPFSVANYYLGLGQNPSGGISNELAEDFYFTERHFNLMRASMKEYAAMGGHDVVANIVEEAWNHQSYYNDPSMVKWTKKTDGTFEFDYTWYDAWINFQIECGVIDPDNGVGQIKCYSIVPWNNQIAYYDEATGKTVKKSYTPGATDWTEVWESFLTDFMNHSKEKGWFGITYISMDERGLSQLEPAVEMIESVTDENGKHFKVSSALNYSAPEYYDFTDRIDDISINLGNTNVSQMNALSKHRNELGLTTTYYTCTGDYPSNFILSDPGDNYWNMWYTMTLGTDGYMRWAWDNYVYDMHGNISYRYWEPGDGWFIYPMERDEIDEDYNASFYSTPRYEMFKQGIRDVAKAKYLQEQSEELNVEIDELMKSMKRPTSGGNGYGSAVAANQAQRMLAHSETERVYKTISDLAREYTSTIDPVVVNKIALQIAVEMASAVTAEDLDKVVPAVVTEFNAALEEARTILANDNATQEEVDASFARLSVAMHMLEFLKGDKTELQDLVDSTAELVEGNYTEESWTALQEALTNANTVLNNENAMQEEVDEAY</sequence>
<feature type="chain" id="PRO_5038726204" evidence="1">
    <location>
        <begin position="29"/>
        <end position="1127"/>
    </location>
</feature>
<dbReference type="Gene3D" id="2.60.40.1080">
    <property type="match status" value="1"/>
</dbReference>
<evidence type="ECO:0000259" key="2">
    <source>
        <dbReference type="SMART" id="SM00635"/>
    </source>
</evidence>
<name>A0A1I0I220_9FIRM</name>
<dbReference type="Pfam" id="PF13320">
    <property type="entry name" value="GH123_cat"/>
    <property type="match status" value="1"/>
</dbReference>
<dbReference type="InterPro" id="IPR008964">
    <property type="entry name" value="Invasin/intimin_cell_adhesion"/>
</dbReference>
<dbReference type="Gene3D" id="2.60.120.260">
    <property type="entry name" value="Galactose-binding domain-like"/>
    <property type="match status" value="2"/>
</dbReference>
<dbReference type="GeneID" id="78289691"/>
<dbReference type="SMART" id="SM00635">
    <property type="entry name" value="BID_2"/>
    <property type="match status" value="1"/>
</dbReference>
<dbReference type="InterPro" id="IPR003343">
    <property type="entry name" value="Big_2"/>
</dbReference>
<dbReference type="SUPFAM" id="SSF49373">
    <property type="entry name" value="Invasin/intimin cell-adhesion fragments"/>
    <property type="match status" value="1"/>
</dbReference>
<gene>
    <name evidence="3" type="ORF">SAMN04489758_1772</name>
</gene>
<accession>A0A1I0I220</accession>
<organism evidence="3 4">
    <name type="scientific">Thomasclavelia cocleata</name>
    <dbReference type="NCBI Taxonomy" id="69824"/>
    <lineage>
        <taxon>Bacteria</taxon>
        <taxon>Bacillati</taxon>
        <taxon>Bacillota</taxon>
        <taxon>Erysipelotrichia</taxon>
        <taxon>Erysipelotrichales</taxon>
        <taxon>Coprobacillaceae</taxon>
        <taxon>Thomasclavelia</taxon>
    </lineage>
</organism>
<feature type="domain" description="BIG2" evidence="2">
    <location>
        <begin position="319"/>
        <end position="396"/>
    </location>
</feature>
<dbReference type="RefSeq" id="WP_092357128.1">
    <property type="nucleotide sequence ID" value="NZ_FOIN01000077.1"/>
</dbReference>
<dbReference type="InterPro" id="IPR025150">
    <property type="entry name" value="GH123_cat"/>
</dbReference>